<dbReference type="SUPFAM" id="SSF55874">
    <property type="entry name" value="ATPase domain of HSP90 chaperone/DNA topoisomerase II/histidine kinase"/>
    <property type="match status" value="1"/>
</dbReference>
<dbReference type="PROSITE" id="PS50110">
    <property type="entry name" value="RESPONSE_REGULATORY"/>
    <property type="match status" value="1"/>
</dbReference>
<dbReference type="Pfam" id="PF00512">
    <property type="entry name" value="HisKA"/>
    <property type="match status" value="1"/>
</dbReference>
<dbReference type="SMART" id="SM00387">
    <property type="entry name" value="HATPase_c"/>
    <property type="match status" value="1"/>
</dbReference>
<name>A0ABD5NGQ9_9EURY</name>
<dbReference type="AlphaFoldDB" id="A0ABD5NGQ9"/>
<gene>
    <name evidence="10" type="ORF">ACFOKC_10875</name>
</gene>
<dbReference type="InterPro" id="IPR001610">
    <property type="entry name" value="PAC"/>
</dbReference>
<dbReference type="InterPro" id="IPR000700">
    <property type="entry name" value="PAS-assoc_C"/>
</dbReference>
<dbReference type="InterPro" id="IPR003661">
    <property type="entry name" value="HisK_dim/P_dom"/>
</dbReference>
<dbReference type="InterPro" id="IPR011006">
    <property type="entry name" value="CheY-like_superfamily"/>
</dbReference>
<dbReference type="CDD" id="cd00075">
    <property type="entry name" value="HATPase"/>
    <property type="match status" value="1"/>
</dbReference>
<dbReference type="Gene3D" id="3.40.50.2300">
    <property type="match status" value="1"/>
</dbReference>
<dbReference type="InterPro" id="IPR003594">
    <property type="entry name" value="HATPase_dom"/>
</dbReference>
<evidence type="ECO:0000259" key="9">
    <source>
        <dbReference type="PROSITE" id="PS50113"/>
    </source>
</evidence>
<organism evidence="10 11">
    <name type="scientific">Halobacterium litoreum</name>
    <dbReference type="NCBI Taxonomy" id="2039234"/>
    <lineage>
        <taxon>Archaea</taxon>
        <taxon>Methanobacteriati</taxon>
        <taxon>Methanobacteriota</taxon>
        <taxon>Stenosarchaea group</taxon>
        <taxon>Halobacteria</taxon>
        <taxon>Halobacteriales</taxon>
        <taxon>Halobacteriaceae</taxon>
        <taxon>Halobacterium</taxon>
    </lineage>
</organism>
<feature type="domain" description="PAS" evidence="8">
    <location>
        <begin position="275"/>
        <end position="324"/>
    </location>
</feature>
<keyword evidence="2" id="KW-0285">Flavoprotein</keyword>
<dbReference type="SUPFAM" id="SSF47384">
    <property type="entry name" value="Homodimeric domain of signal transducing histidine kinase"/>
    <property type="match status" value="1"/>
</dbReference>
<evidence type="ECO:0000259" key="6">
    <source>
        <dbReference type="PROSITE" id="PS50109"/>
    </source>
</evidence>
<dbReference type="SMART" id="SM00086">
    <property type="entry name" value="PAC"/>
    <property type="match status" value="1"/>
</dbReference>
<dbReference type="Pfam" id="PF13426">
    <property type="entry name" value="PAS_9"/>
    <property type="match status" value="2"/>
</dbReference>
<dbReference type="InterPro" id="IPR004358">
    <property type="entry name" value="Sig_transdc_His_kin-like_C"/>
</dbReference>
<dbReference type="SUPFAM" id="SSF52172">
    <property type="entry name" value="CheY-like"/>
    <property type="match status" value="1"/>
</dbReference>
<dbReference type="RefSeq" id="WP_232570664.1">
    <property type="nucleotide sequence ID" value="NZ_CP089466.1"/>
</dbReference>
<dbReference type="CDD" id="cd00130">
    <property type="entry name" value="PAS"/>
    <property type="match status" value="2"/>
</dbReference>
<reference evidence="10 11" key="1">
    <citation type="journal article" date="2019" name="Int. J. Syst. Evol. Microbiol.">
        <title>The Global Catalogue of Microorganisms (GCM) 10K type strain sequencing project: providing services to taxonomists for standard genome sequencing and annotation.</title>
        <authorList>
            <consortium name="The Broad Institute Genomics Platform"/>
            <consortium name="The Broad Institute Genome Sequencing Center for Infectious Disease"/>
            <person name="Wu L."/>
            <person name="Ma J."/>
        </authorList>
    </citation>
    <scope>NUCLEOTIDE SEQUENCE [LARGE SCALE GENOMIC DNA]</scope>
    <source>
        <strain evidence="10 11">CGMCC 1.12562</strain>
    </source>
</reference>
<dbReference type="PROSITE" id="PS50112">
    <property type="entry name" value="PAS"/>
    <property type="match status" value="2"/>
</dbReference>
<keyword evidence="4" id="KW-0157">Chromophore</keyword>
<dbReference type="InterPro" id="IPR036890">
    <property type="entry name" value="HATPase_C_sf"/>
</dbReference>
<dbReference type="Pfam" id="PF00072">
    <property type="entry name" value="Response_reg"/>
    <property type="match status" value="1"/>
</dbReference>
<dbReference type="NCBIfam" id="TIGR00229">
    <property type="entry name" value="sensory_box"/>
    <property type="match status" value="2"/>
</dbReference>
<feature type="domain" description="Histidine kinase" evidence="6">
    <location>
        <begin position="407"/>
        <end position="602"/>
    </location>
</feature>
<evidence type="ECO:0000256" key="1">
    <source>
        <dbReference type="ARBA" id="ARBA00022553"/>
    </source>
</evidence>
<dbReference type="InterPro" id="IPR000014">
    <property type="entry name" value="PAS"/>
</dbReference>
<dbReference type="PROSITE" id="PS50113">
    <property type="entry name" value="PAC"/>
    <property type="match status" value="1"/>
</dbReference>
<dbReference type="SMART" id="SM00091">
    <property type="entry name" value="PAS"/>
    <property type="match status" value="2"/>
</dbReference>
<dbReference type="PROSITE" id="PS50109">
    <property type="entry name" value="HIS_KIN"/>
    <property type="match status" value="1"/>
</dbReference>
<evidence type="ECO:0000256" key="4">
    <source>
        <dbReference type="ARBA" id="ARBA00022991"/>
    </source>
</evidence>
<dbReference type="SMART" id="SM00388">
    <property type="entry name" value="HisKA"/>
    <property type="match status" value="1"/>
</dbReference>
<evidence type="ECO:0000313" key="11">
    <source>
        <dbReference type="Proteomes" id="UP001595660"/>
    </source>
</evidence>
<accession>A0ABD5NGQ9</accession>
<dbReference type="InterPro" id="IPR005467">
    <property type="entry name" value="His_kinase_dom"/>
</dbReference>
<evidence type="ECO:0000313" key="10">
    <source>
        <dbReference type="EMBL" id="MFC3478222.1"/>
    </source>
</evidence>
<dbReference type="CDD" id="cd00082">
    <property type="entry name" value="HisKA"/>
    <property type="match status" value="1"/>
</dbReference>
<comment type="caution">
    <text evidence="10">The sequence shown here is derived from an EMBL/GenBank/DDBJ whole genome shotgun (WGS) entry which is preliminary data.</text>
</comment>
<dbReference type="SMART" id="SM00448">
    <property type="entry name" value="REC"/>
    <property type="match status" value="1"/>
</dbReference>
<evidence type="ECO:0000256" key="3">
    <source>
        <dbReference type="ARBA" id="ARBA00022643"/>
    </source>
</evidence>
<keyword evidence="1 5" id="KW-0597">Phosphoprotein</keyword>
<dbReference type="CDD" id="cd00156">
    <property type="entry name" value="REC"/>
    <property type="match status" value="1"/>
</dbReference>
<dbReference type="EMBL" id="JBHRWN010000002">
    <property type="protein sequence ID" value="MFC3478222.1"/>
    <property type="molecule type" value="Genomic_DNA"/>
</dbReference>
<evidence type="ECO:0000256" key="5">
    <source>
        <dbReference type="PROSITE-ProRule" id="PRU00169"/>
    </source>
</evidence>
<dbReference type="Pfam" id="PF02518">
    <property type="entry name" value="HATPase_c"/>
    <property type="match status" value="1"/>
</dbReference>
<dbReference type="PANTHER" id="PTHR47429:SF2">
    <property type="entry name" value="PROTEIN TWIN LOV 1"/>
    <property type="match status" value="1"/>
</dbReference>
<dbReference type="Gene3D" id="3.30.450.20">
    <property type="entry name" value="PAS domain"/>
    <property type="match status" value="2"/>
</dbReference>
<sequence>MSEETNTPPDGLTIGSELDRQALLTDVDEGVTVLHIEDDDDFADLVSVFLEREREFFEVRTETTPSDGVELAREGDVDCVVCDYDMPAMDGLDVLEAIREDAPDLPFILFTGKGSEEIASEAISAGVTEYLQKEGGTEQYEVLANRIEQAVSRRRAERQVACGFRAIETAHDGISLLDTDGEFVYVNEAYADIVGYERTELLGRHWDILYAEDETARVAEEMLPQARDGEWVGETDYRHKNGETVTVDHRLIYTDEDTLVCTVSETDDAEAVRDELSLKERAMDETPIGITITDAAQPDNPIVYANDGFVETTGYSQSDVLGRNCRFLQGERTRDEPVAELAAAIDAGEAVSVELRNYRRDGELFWNRVTVIPLTDADGDAEHFVGFQEDVTARRELLEEFGSLAGVLSHDMQNPLQTIRGRLELAVETGDVEHVEEALPSLDRMSQLIDDVADALESGTIVGEHQKIDVRELVEGIWDSLDQHGDTGSLEVDGTPTVHGNPEAVRRMFDNLLGNSIEHGEPPVDVRVGSFEDGIYLEDNGPGIPEKNRERVFEQGFSTKEYNGGTGMGMASVRQIVLAHDWRIEIGDSESSDGVRFEIQTR</sequence>
<feature type="domain" description="Response regulatory" evidence="7">
    <location>
        <begin position="32"/>
        <end position="148"/>
    </location>
</feature>
<dbReference type="Gene3D" id="3.30.565.10">
    <property type="entry name" value="Histidine kinase-like ATPase, C-terminal domain"/>
    <property type="match status" value="1"/>
</dbReference>
<dbReference type="InterPro" id="IPR001789">
    <property type="entry name" value="Sig_transdc_resp-reg_receiver"/>
</dbReference>
<dbReference type="InterPro" id="IPR036097">
    <property type="entry name" value="HisK_dim/P_sf"/>
</dbReference>
<dbReference type="PANTHER" id="PTHR47429">
    <property type="entry name" value="PROTEIN TWIN LOV 1"/>
    <property type="match status" value="1"/>
</dbReference>
<dbReference type="PRINTS" id="PR00344">
    <property type="entry name" value="BCTRLSENSOR"/>
</dbReference>
<dbReference type="InterPro" id="IPR035965">
    <property type="entry name" value="PAS-like_dom_sf"/>
</dbReference>
<evidence type="ECO:0000256" key="2">
    <source>
        <dbReference type="ARBA" id="ARBA00022630"/>
    </source>
</evidence>
<dbReference type="Proteomes" id="UP001595660">
    <property type="component" value="Unassembled WGS sequence"/>
</dbReference>
<proteinExistence type="predicted"/>
<feature type="domain" description="PAS" evidence="8">
    <location>
        <begin position="165"/>
        <end position="213"/>
    </location>
</feature>
<keyword evidence="3" id="KW-0288">FMN</keyword>
<feature type="domain" description="PAC" evidence="9">
    <location>
        <begin position="351"/>
        <end position="403"/>
    </location>
</feature>
<keyword evidence="11" id="KW-1185">Reference proteome</keyword>
<evidence type="ECO:0000259" key="8">
    <source>
        <dbReference type="PROSITE" id="PS50112"/>
    </source>
</evidence>
<evidence type="ECO:0000259" key="7">
    <source>
        <dbReference type="PROSITE" id="PS50110"/>
    </source>
</evidence>
<protein>
    <submittedName>
        <fullName evidence="10">PAS domain-containing protein</fullName>
    </submittedName>
</protein>
<dbReference type="GeneID" id="69118772"/>
<feature type="modified residue" description="4-aspartylphosphate" evidence="5">
    <location>
        <position position="83"/>
    </location>
</feature>
<dbReference type="SUPFAM" id="SSF55785">
    <property type="entry name" value="PYP-like sensor domain (PAS domain)"/>
    <property type="match status" value="2"/>
</dbReference>